<evidence type="ECO:0000313" key="2">
    <source>
        <dbReference type="EMBL" id="KAL0285375.1"/>
    </source>
</evidence>
<name>A0AAW2ITH6_9LAMI</name>
<evidence type="ECO:0000256" key="1">
    <source>
        <dbReference type="SAM" id="MobiDB-lite"/>
    </source>
</evidence>
<gene>
    <name evidence="2" type="ORF">Sangu_2782800</name>
</gene>
<reference evidence="2" key="1">
    <citation type="submission" date="2020-06" db="EMBL/GenBank/DDBJ databases">
        <authorList>
            <person name="Li T."/>
            <person name="Hu X."/>
            <person name="Zhang T."/>
            <person name="Song X."/>
            <person name="Zhang H."/>
            <person name="Dai N."/>
            <person name="Sheng W."/>
            <person name="Hou X."/>
            <person name="Wei L."/>
        </authorList>
    </citation>
    <scope>NUCLEOTIDE SEQUENCE</scope>
    <source>
        <strain evidence="2">G01</strain>
        <tissue evidence="2">Leaf</tissue>
    </source>
</reference>
<comment type="caution">
    <text evidence="2">The sequence shown here is derived from an EMBL/GenBank/DDBJ whole genome shotgun (WGS) entry which is preliminary data.</text>
</comment>
<proteinExistence type="predicted"/>
<accession>A0AAW2ITH6</accession>
<dbReference type="EMBL" id="JACGWK010001598">
    <property type="protein sequence ID" value="KAL0285375.1"/>
    <property type="molecule type" value="Genomic_DNA"/>
</dbReference>
<sequence>MADSNNKGDNGTFEGNSSLLVAVGLTISPVDPAAVATNTPAPDLTLGTNAPTPTPTLDSKVGPNK</sequence>
<reference evidence="2" key="2">
    <citation type="journal article" date="2024" name="Plant">
        <title>Genomic evolution and insights into agronomic trait innovations of Sesamum species.</title>
        <authorList>
            <person name="Miao H."/>
            <person name="Wang L."/>
            <person name="Qu L."/>
            <person name="Liu H."/>
            <person name="Sun Y."/>
            <person name="Le M."/>
            <person name="Wang Q."/>
            <person name="Wei S."/>
            <person name="Zheng Y."/>
            <person name="Lin W."/>
            <person name="Duan Y."/>
            <person name="Cao H."/>
            <person name="Xiong S."/>
            <person name="Wang X."/>
            <person name="Wei L."/>
            <person name="Li C."/>
            <person name="Ma Q."/>
            <person name="Ju M."/>
            <person name="Zhao R."/>
            <person name="Li G."/>
            <person name="Mu C."/>
            <person name="Tian Q."/>
            <person name="Mei H."/>
            <person name="Zhang T."/>
            <person name="Gao T."/>
            <person name="Zhang H."/>
        </authorList>
    </citation>
    <scope>NUCLEOTIDE SEQUENCE</scope>
    <source>
        <strain evidence="2">G01</strain>
    </source>
</reference>
<protein>
    <submittedName>
        <fullName evidence="2">Uncharacterized protein</fullName>
    </submittedName>
</protein>
<feature type="compositionally biased region" description="Polar residues" evidence="1">
    <location>
        <begin position="36"/>
        <end position="57"/>
    </location>
</feature>
<dbReference type="AlphaFoldDB" id="A0AAW2ITH6"/>
<feature type="region of interest" description="Disordered" evidence="1">
    <location>
        <begin position="33"/>
        <end position="65"/>
    </location>
</feature>
<organism evidence="2">
    <name type="scientific">Sesamum angustifolium</name>
    <dbReference type="NCBI Taxonomy" id="2727405"/>
    <lineage>
        <taxon>Eukaryota</taxon>
        <taxon>Viridiplantae</taxon>
        <taxon>Streptophyta</taxon>
        <taxon>Embryophyta</taxon>
        <taxon>Tracheophyta</taxon>
        <taxon>Spermatophyta</taxon>
        <taxon>Magnoliopsida</taxon>
        <taxon>eudicotyledons</taxon>
        <taxon>Gunneridae</taxon>
        <taxon>Pentapetalae</taxon>
        <taxon>asterids</taxon>
        <taxon>lamiids</taxon>
        <taxon>Lamiales</taxon>
        <taxon>Pedaliaceae</taxon>
        <taxon>Sesamum</taxon>
    </lineage>
</organism>